<dbReference type="GO" id="GO:0007160">
    <property type="term" value="P:cell-matrix adhesion"/>
    <property type="evidence" value="ECO:0007669"/>
    <property type="project" value="Ensembl"/>
</dbReference>
<gene>
    <name evidence="4" type="primary">Cd96</name>
</gene>
<keyword evidence="2" id="KW-1133">Transmembrane helix</keyword>
<dbReference type="GO" id="GO:0006954">
    <property type="term" value="P:inflammatory response"/>
    <property type="evidence" value="ECO:0007669"/>
    <property type="project" value="TreeGrafter"/>
</dbReference>
<protein>
    <submittedName>
        <fullName evidence="4">CD96 antigen</fullName>
    </submittedName>
</protein>
<evidence type="ECO:0000313" key="4">
    <source>
        <dbReference type="Ensembl" id="ENSPEMP00000033827.1"/>
    </source>
</evidence>
<dbReference type="SUPFAM" id="SSF48726">
    <property type="entry name" value="Immunoglobulin"/>
    <property type="match status" value="2"/>
</dbReference>
<dbReference type="AlphaFoldDB" id="A0A8C8W3D6"/>
<evidence type="ECO:0000259" key="3">
    <source>
        <dbReference type="PROSITE" id="PS50835"/>
    </source>
</evidence>
<dbReference type="InterPro" id="IPR042381">
    <property type="entry name" value="CD96"/>
</dbReference>
<evidence type="ECO:0000256" key="2">
    <source>
        <dbReference type="SAM" id="Phobius"/>
    </source>
</evidence>
<keyword evidence="2" id="KW-0812">Transmembrane</keyword>
<dbReference type="PANTHER" id="PTHR15317:SF1">
    <property type="entry name" value="T-CELL SURFACE PROTEIN TACTILE"/>
    <property type="match status" value="1"/>
</dbReference>
<feature type="compositionally biased region" description="Polar residues" evidence="1">
    <location>
        <begin position="405"/>
        <end position="436"/>
    </location>
</feature>
<dbReference type="SMART" id="SM00409">
    <property type="entry name" value="IG"/>
    <property type="match status" value="2"/>
</dbReference>
<organism evidence="4 5">
    <name type="scientific">Peromyscus maniculatus bairdii</name>
    <name type="common">Prairie deer mouse</name>
    <dbReference type="NCBI Taxonomy" id="230844"/>
    <lineage>
        <taxon>Eukaryota</taxon>
        <taxon>Metazoa</taxon>
        <taxon>Chordata</taxon>
        <taxon>Craniata</taxon>
        <taxon>Vertebrata</taxon>
        <taxon>Euteleostomi</taxon>
        <taxon>Mammalia</taxon>
        <taxon>Eutheria</taxon>
        <taxon>Euarchontoglires</taxon>
        <taxon>Glires</taxon>
        <taxon>Rodentia</taxon>
        <taxon>Myomorpha</taxon>
        <taxon>Muroidea</taxon>
        <taxon>Cricetidae</taxon>
        <taxon>Neotominae</taxon>
        <taxon>Peromyscus</taxon>
    </lineage>
</organism>
<evidence type="ECO:0000256" key="1">
    <source>
        <dbReference type="SAM" id="MobiDB-lite"/>
    </source>
</evidence>
<dbReference type="InterPro" id="IPR013106">
    <property type="entry name" value="Ig_V-set"/>
</dbReference>
<name>A0A8C8W3D6_PERMB</name>
<sequence length="601" mass="66582">MGRKWTFCAVYSIIQIQFFKGVWEDIFNAGEDIYAPPNSDVNLSCQTKENDFLVQMQWSKVTDQSDPIAVYHPQYGLYCSLGHACESQVTFEETLENVTKWTLYLRNISTTFSGKYECSFTLYPEGIQTRVYNLVVAPHTQDERNRTIETEANRTLKIPCFQNASSETSPGLTFSWLVEKDGVQEVLFTHDDRISNSTSFKGRVELGTDCELHLSPVQIQDDGTTFSCHLRVSPLEVWKTSTTVKVFAKPEILMIVENTTKDVLGERVFTCLLKNVFPKANITWLIDETFLQGDEEGIYITNDEKKVRSGFRELKSVLTRTRGNRPAQSRNMTIRCMASSPGPRNEMWSTSSQAIMLSLDSVNVPVEHLASGTGFTQGTQPVPEVNVSPTRYPAMSSMTIADGDVSTSDTTPQASNSSMTTKGSNYSQTSSGTDAKNSSRAASPSDSGSWSPSNSPPEWLPLPSTSTGPPEADAPVSLIPSEMHTPAPSEASLAPHIITSTTKEFPDAPTSANGMTKNDHSHITSISINKPREGMSWPVVIAALLSFCTVLLGLGVRKWCQYQKEIMERPPPFKPPPPPIKYRCIQEPTGHDLPCHEMEAL</sequence>
<reference evidence="4 5" key="1">
    <citation type="submission" date="2018-10" db="EMBL/GenBank/DDBJ databases">
        <title>Improved assembly of the deer mouse Peromyscus maniculatus genome.</title>
        <authorList>
            <person name="Lassance J.-M."/>
            <person name="Hoekstra H.E."/>
        </authorList>
    </citation>
    <scope>NUCLEOTIDE SEQUENCE [LARGE SCALE GENOMIC DNA]</scope>
</reference>
<evidence type="ECO:0000313" key="5">
    <source>
        <dbReference type="Proteomes" id="UP000694547"/>
    </source>
</evidence>
<feature type="transmembrane region" description="Helical" evidence="2">
    <location>
        <begin position="535"/>
        <end position="556"/>
    </location>
</feature>
<dbReference type="Pfam" id="PF07686">
    <property type="entry name" value="V-set"/>
    <property type="match status" value="1"/>
</dbReference>
<feature type="region of interest" description="Disordered" evidence="1">
    <location>
        <begin position="399"/>
        <end position="492"/>
    </location>
</feature>
<dbReference type="GO" id="GO:0002728">
    <property type="term" value="P:negative regulation of natural killer cell cytokine production"/>
    <property type="evidence" value="ECO:0007669"/>
    <property type="project" value="Ensembl"/>
</dbReference>
<reference evidence="4" key="2">
    <citation type="submission" date="2025-08" db="UniProtKB">
        <authorList>
            <consortium name="Ensembl"/>
        </authorList>
    </citation>
    <scope>IDENTIFICATION</scope>
</reference>
<dbReference type="InterPro" id="IPR007110">
    <property type="entry name" value="Ig-like_dom"/>
</dbReference>
<feature type="domain" description="Ig-like" evidence="3">
    <location>
        <begin position="138"/>
        <end position="228"/>
    </location>
</feature>
<dbReference type="PROSITE" id="PS50835">
    <property type="entry name" value="IG_LIKE"/>
    <property type="match status" value="2"/>
</dbReference>
<proteinExistence type="predicted"/>
<dbReference type="Gene3D" id="2.60.40.10">
    <property type="entry name" value="Immunoglobulins"/>
    <property type="match status" value="3"/>
</dbReference>
<reference evidence="4" key="3">
    <citation type="submission" date="2025-09" db="UniProtKB">
        <authorList>
            <consortium name="Ensembl"/>
        </authorList>
    </citation>
    <scope>IDENTIFICATION</scope>
</reference>
<dbReference type="InterPro" id="IPR003599">
    <property type="entry name" value="Ig_sub"/>
</dbReference>
<dbReference type="GeneTree" id="ENSGT00390000003446"/>
<keyword evidence="2" id="KW-0472">Membrane</keyword>
<accession>A0A8C8W3D6</accession>
<keyword evidence="5" id="KW-1185">Reference proteome</keyword>
<dbReference type="Proteomes" id="UP000694547">
    <property type="component" value="Chromosome 12"/>
</dbReference>
<dbReference type="InterPro" id="IPR036179">
    <property type="entry name" value="Ig-like_dom_sf"/>
</dbReference>
<dbReference type="PANTHER" id="PTHR15317">
    <property type="entry name" value="T-CELL SURFACE PROTEIN TACTILE"/>
    <property type="match status" value="1"/>
</dbReference>
<dbReference type="InterPro" id="IPR013783">
    <property type="entry name" value="Ig-like_fold"/>
</dbReference>
<feature type="compositionally biased region" description="Low complexity" evidence="1">
    <location>
        <begin position="438"/>
        <end position="453"/>
    </location>
</feature>
<dbReference type="Ensembl" id="ENSPEMT00000034916.1">
    <property type="protein sequence ID" value="ENSPEMP00000033827.1"/>
    <property type="gene ID" value="ENSPEMG00000029899.1"/>
</dbReference>
<dbReference type="GO" id="GO:0005737">
    <property type="term" value="C:cytoplasm"/>
    <property type="evidence" value="ECO:0007669"/>
    <property type="project" value="Ensembl"/>
</dbReference>
<feature type="domain" description="Ig-like" evidence="3">
    <location>
        <begin position="250"/>
        <end position="356"/>
    </location>
</feature>
<dbReference type="GO" id="GO:0032496">
    <property type="term" value="P:response to lipopolysaccharide"/>
    <property type="evidence" value="ECO:0007669"/>
    <property type="project" value="Ensembl"/>
</dbReference>
<dbReference type="GO" id="GO:0032689">
    <property type="term" value="P:negative regulation of type II interferon production"/>
    <property type="evidence" value="ECO:0007669"/>
    <property type="project" value="Ensembl"/>
</dbReference>